<accession>A0A5N6U4V4</accession>
<evidence type="ECO:0000313" key="1">
    <source>
        <dbReference type="EMBL" id="KAE8153604.1"/>
    </source>
</evidence>
<gene>
    <name evidence="1" type="ORF">BDV25DRAFT_136724</name>
</gene>
<proteinExistence type="predicted"/>
<dbReference type="AlphaFoldDB" id="A0A5N6U4V4"/>
<keyword evidence="2" id="KW-1185">Reference proteome</keyword>
<reference evidence="1 2" key="1">
    <citation type="submission" date="2019-04" db="EMBL/GenBank/DDBJ databases">
        <title>Friends and foes A comparative genomics study of 23 Aspergillus species from section Flavi.</title>
        <authorList>
            <consortium name="DOE Joint Genome Institute"/>
            <person name="Kjaerbolling I."/>
            <person name="Vesth T."/>
            <person name="Frisvad J.C."/>
            <person name="Nybo J.L."/>
            <person name="Theobald S."/>
            <person name="Kildgaard S."/>
            <person name="Isbrandt T."/>
            <person name="Kuo A."/>
            <person name="Sato A."/>
            <person name="Lyhne E.K."/>
            <person name="Kogle M.E."/>
            <person name="Wiebenga A."/>
            <person name="Kun R.S."/>
            <person name="Lubbers R.J."/>
            <person name="Makela M.R."/>
            <person name="Barry K."/>
            <person name="Chovatia M."/>
            <person name="Clum A."/>
            <person name="Daum C."/>
            <person name="Haridas S."/>
            <person name="He G."/>
            <person name="LaButti K."/>
            <person name="Lipzen A."/>
            <person name="Mondo S."/>
            <person name="Riley R."/>
            <person name="Salamov A."/>
            <person name="Simmons B.A."/>
            <person name="Magnuson J.K."/>
            <person name="Henrissat B."/>
            <person name="Mortensen U.H."/>
            <person name="Larsen T.O."/>
            <person name="Devries R.P."/>
            <person name="Grigoriev I.V."/>
            <person name="Machida M."/>
            <person name="Baker S.E."/>
            <person name="Andersen M.R."/>
        </authorList>
    </citation>
    <scope>NUCLEOTIDE SEQUENCE [LARGE SCALE GENOMIC DNA]</scope>
    <source>
        <strain evidence="1 2">IBT 18842</strain>
    </source>
</reference>
<organism evidence="1 2">
    <name type="scientific">Aspergillus avenaceus</name>
    <dbReference type="NCBI Taxonomy" id="36643"/>
    <lineage>
        <taxon>Eukaryota</taxon>
        <taxon>Fungi</taxon>
        <taxon>Dikarya</taxon>
        <taxon>Ascomycota</taxon>
        <taxon>Pezizomycotina</taxon>
        <taxon>Eurotiomycetes</taxon>
        <taxon>Eurotiomycetidae</taxon>
        <taxon>Eurotiales</taxon>
        <taxon>Aspergillaceae</taxon>
        <taxon>Aspergillus</taxon>
        <taxon>Aspergillus subgen. Circumdati</taxon>
    </lineage>
</organism>
<sequence>MSSIIGQRVPPTQLWRWSCLQSPSTIFLPFPIHRKKRLISQFARQSHPYQSNGHQDRVRAIRYGIDPLKPAPKKRISNAFPFLQFAGASLVPSHNVNKIVPSTVGVPWTTLFRASLQSKYWLEAEETAKGFIEEILGKRGDDKPQEYINAATEAAVSFGINVTPMGDLGRMIFLTKFWVFVFLSDDAADSGNRAIMIPLGDELKKSAESEHVVYNTLAKEAMSYDMDQGKRLMESLVFWGTAMQEHGPEWSPTLEDYMDYRIKDVGAGTVSRAVEFACDVSLSEADRKVVSCLQPLCDRHFILTNDRYSYAKEIVAEQECGAAVVNSVRVVRRLMNTSDSSAKAIIQQIIWDIEYQMHAEYERLSQGGVTTPQLTYAQGMIASMAGNKFYSATCPRYARATEGSELHKDIYKR</sequence>
<protein>
    <submittedName>
        <fullName evidence="1">Isoprenoid synthase domain-containing protein</fullName>
    </submittedName>
</protein>
<dbReference type="OrthoDB" id="3004402at2759"/>
<dbReference type="SUPFAM" id="SSF48576">
    <property type="entry name" value="Terpenoid synthases"/>
    <property type="match status" value="1"/>
</dbReference>
<evidence type="ECO:0000313" key="2">
    <source>
        <dbReference type="Proteomes" id="UP000325780"/>
    </source>
</evidence>
<dbReference type="EMBL" id="ML742037">
    <property type="protein sequence ID" value="KAE8153604.1"/>
    <property type="molecule type" value="Genomic_DNA"/>
</dbReference>
<dbReference type="Gene3D" id="1.10.600.10">
    <property type="entry name" value="Farnesyl Diphosphate Synthase"/>
    <property type="match status" value="1"/>
</dbReference>
<dbReference type="Proteomes" id="UP000325780">
    <property type="component" value="Unassembled WGS sequence"/>
</dbReference>
<dbReference type="InterPro" id="IPR008949">
    <property type="entry name" value="Isoprenoid_synthase_dom_sf"/>
</dbReference>
<dbReference type="Pfam" id="PF19086">
    <property type="entry name" value="Terpene_syn_C_2"/>
    <property type="match status" value="1"/>
</dbReference>
<name>A0A5N6U4V4_ASPAV</name>